<keyword evidence="4" id="KW-1185">Reference proteome</keyword>
<keyword evidence="1" id="KW-1133">Transmembrane helix</keyword>
<dbReference type="Proteomes" id="UP000319852">
    <property type="component" value="Chromosome"/>
</dbReference>
<organism evidence="3 4">
    <name type="scientific">Adhaeretor mobilis</name>
    <dbReference type="NCBI Taxonomy" id="1930276"/>
    <lineage>
        <taxon>Bacteria</taxon>
        <taxon>Pseudomonadati</taxon>
        <taxon>Planctomycetota</taxon>
        <taxon>Planctomycetia</taxon>
        <taxon>Pirellulales</taxon>
        <taxon>Lacipirellulaceae</taxon>
        <taxon>Adhaeretor</taxon>
    </lineage>
</organism>
<evidence type="ECO:0000259" key="2">
    <source>
        <dbReference type="Pfam" id="PF07811"/>
    </source>
</evidence>
<feature type="domain" description="TadE-like" evidence="2">
    <location>
        <begin position="23"/>
        <end position="65"/>
    </location>
</feature>
<evidence type="ECO:0000313" key="3">
    <source>
        <dbReference type="EMBL" id="QDS96828.1"/>
    </source>
</evidence>
<feature type="transmembrane region" description="Helical" evidence="1">
    <location>
        <begin position="24"/>
        <end position="44"/>
    </location>
</feature>
<dbReference type="AlphaFoldDB" id="A0A517MPL9"/>
<evidence type="ECO:0000313" key="4">
    <source>
        <dbReference type="Proteomes" id="UP000319852"/>
    </source>
</evidence>
<gene>
    <name evidence="3" type="ORF">HG15A2_00860</name>
</gene>
<dbReference type="Pfam" id="PF07811">
    <property type="entry name" value="TadE"/>
    <property type="match status" value="1"/>
</dbReference>
<dbReference type="InterPro" id="IPR012495">
    <property type="entry name" value="TadE-like_dom"/>
</dbReference>
<dbReference type="KEGG" id="amob:HG15A2_00860"/>
<sequence>MNSQLRKRYFCTDKQGRNSDRRGAAAVEFAVVAPIFFVLVIAAFEFGRLNVMRHTADNAAYEAARHAMVPGATAAEAVQRATSILNIVGTRGATVTINPSVIDESVEEITVTIDVPMNQNGWITPRFSSATNIQASSRLRTERAGN</sequence>
<proteinExistence type="predicted"/>
<dbReference type="EMBL" id="CP036263">
    <property type="protein sequence ID" value="QDS96828.1"/>
    <property type="molecule type" value="Genomic_DNA"/>
</dbReference>
<keyword evidence="1" id="KW-0812">Transmembrane</keyword>
<keyword evidence="1" id="KW-0472">Membrane</keyword>
<dbReference type="OrthoDB" id="271198at2"/>
<protein>
    <submittedName>
        <fullName evidence="3">TadE-like protein</fullName>
    </submittedName>
</protein>
<name>A0A517MPL9_9BACT</name>
<reference evidence="3 4" key="1">
    <citation type="submission" date="2019-02" db="EMBL/GenBank/DDBJ databases">
        <title>Deep-cultivation of Planctomycetes and their phenomic and genomic characterization uncovers novel biology.</title>
        <authorList>
            <person name="Wiegand S."/>
            <person name="Jogler M."/>
            <person name="Boedeker C."/>
            <person name="Pinto D."/>
            <person name="Vollmers J."/>
            <person name="Rivas-Marin E."/>
            <person name="Kohn T."/>
            <person name="Peeters S.H."/>
            <person name="Heuer A."/>
            <person name="Rast P."/>
            <person name="Oberbeckmann S."/>
            <person name="Bunk B."/>
            <person name="Jeske O."/>
            <person name="Meyerdierks A."/>
            <person name="Storesund J.E."/>
            <person name="Kallscheuer N."/>
            <person name="Luecker S."/>
            <person name="Lage O.M."/>
            <person name="Pohl T."/>
            <person name="Merkel B.J."/>
            <person name="Hornburger P."/>
            <person name="Mueller R.-W."/>
            <person name="Bruemmer F."/>
            <person name="Labrenz M."/>
            <person name="Spormann A.M."/>
            <person name="Op den Camp H."/>
            <person name="Overmann J."/>
            <person name="Amann R."/>
            <person name="Jetten M.S.M."/>
            <person name="Mascher T."/>
            <person name="Medema M.H."/>
            <person name="Devos D.P."/>
            <person name="Kaster A.-K."/>
            <person name="Ovreas L."/>
            <person name="Rohde M."/>
            <person name="Galperin M.Y."/>
            <person name="Jogler C."/>
        </authorList>
    </citation>
    <scope>NUCLEOTIDE SEQUENCE [LARGE SCALE GENOMIC DNA]</scope>
    <source>
        <strain evidence="3 4">HG15A2</strain>
    </source>
</reference>
<accession>A0A517MPL9</accession>
<evidence type="ECO:0000256" key="1">
    <source>
        <dbReference type="SAM" id="Phobius"/>
    </source>
</evidence>
<dbReference type="RefSeq" id="WP_145056746.1">
    <property type="nucleotide sequence ID" value="NZ_CP036263.1"/>
</dbReference>